<feature type="compositionally biased region" description="Acidic residues" evidence="1">
    <location>
        <begin position="309"/>
        <end position="319"/>
    </location>
</feature>
<feature type="region of interest" description="Disordered" evidence="1">
    <location>
        <begin position="64"/>
        <end position="146"/>
    </location>
</feature>
<dbReference type="Gramene" id="ONIVA04G04680.1">
    <property type="protein sequence ID" value="ONIVA04G04680.1"/>
    <property type="gene ID" value="ONIVA04G04680"/>
</dbReference>
<name>A0A0E0GYK5_ORYNI</name>
<reference evidence="2" key="2">
    <citation type="submission" date="2018-04" db="EMBL/GenBank/DDBJ databases">
        <title>OnivRS2 (Oryza nivara Reference Sequence Version 2).</title>
        <authorList>
            <person name="Zhang J."/>
            <person name="Kudrna D."/>
            <person name="Lee S."/>
            <person name="Talag J."/>
            <person name="Rajasekar S."/>
            <person name="Welchert J."/>
            <person name="Hsing Y.-I."/>
            <person name="Wing R.A."/>
        </authorList>
    </citation>
    <scope>NUCLEOTIDE SEQUENCE [LARGE SCALE GENOMIC DNA]</scope>
    <source>
        <strain evidence="2">SL10</strain>
    </source>
</reference>
<dbReference type="HOGENOM" id="CLU_795418_0_0_1"/>
<accession>A0A0E0GYK5</accession>
<feature type="compositionally biased region" description="Low complexity" evidence="1">
    <location>
        <begin position="231"/>
        <end position="247"/>
    </location>
</feature>
<feature type="region of interest" description="Disordered" evidence="1">
    <location>
        <begin position="196"/>
        <end position="349"/>
    </location>
</feature>
<feature type="compositionally biased region" description="Polar residues" evidence="1">
    <location>
        <begin position="329"/>
        <end position="349"/>
    </location>
</feature>
<organism evidence="2">
    <name type="scientific">Oryza nivara</name>
    <name type="common">Indian wild rice</name>
    <name type="synonym">Oryza sativa f. spontanea</name>
    <dbReference type="NCBI Taxonomy" id="4536"/>
    <lineage>
        <taxon>Eukaryota</taxon>
        <taxon>Viridiplantae</taxon>
        <taxon>Streptophyta</taxon>
        <taxon>Embryophyta</taxon>
        <taxon>Tracheophyta</taxon>
        <taxon>Spermatophyta</taxon>
        <taxon>Magnoliopsida</taxon>
        <taxon>Liliopsida</taxon>
        <taxon>Poales</taxon>
        <taxon>Poaceae</taxon>
        <taxon>BOP clade</taxon>
        <taxon>Oryzoideae</taxon>
        <taxon>Oryzeae</taxon>
        <taxon>Oryzinae</taxon>
        <taxon>Oryza</taxon>
    </lineage>
</organism>
<feature type="compositionally biased region" description="Low complexity" evidence="1">
    <location>
        <begin position="114"/>
        <end position="129"/>
    </location>
</feature>
<reference evidence="2" key="1">
    <citation type="submission" date="2015-04" db="UniProtKB">
        <authorList>
            <consortium name="EnsemblPlants"/>
        </authorList>
    </citation>
    <scope>IDENTIFICATION</scope>
    <source>
        <strain evidence="2">SL10</strain>
    </source>
</reference>
<evidence type="ECO:0000313" key="3">
    <source>
        <dbReference type="Proteomes" id="UP000006591"/>
    </source>
</evidence>
<feature type="compositionally biased region" description="Basic residues" evidence="1">
    <location>
        <begin position="81"/>
        <end position="92"/>
    </location>
</feature>
<dbReference type="STRING" id="4536.A0A0E0GYK5"/>
<dbReference type="AlphaFoldDB" id="A0A0E0GYK5"/>
<feature type="compositionally biased region" description="Basic and acidic residues" evidence="1">
    <location>
        <begin position="264"/>
        <end position="273"/>
    </location>
</feature>
<dbReference type="Proteomes" id="UP000006591">
    <property type="component" value="Chromosome 4"/>
</dbReference>
<protein>
    <submittedName>
        <fullName evidence="2">Uncharacterized protein</fullName>
    </submittedName>
</protein>
<evidence type="ECO:0000256" key="1">
    <source>
        <dbReference type="SAM" id="MobiDB-lite"/>
    </source>
</evidence>
<keyword evidence="3" id="KW-1185">Reference proteome</keyword>
<feature type="compositionally biased region" description="Basic residues" evidence="1">
    <location>
        <begin position="131"/>
        <end position="145"/>
    </location>
</feature>
<evidence type="ECO:0000313" key="2">
    <source>
        <dbReference type="EnsemblPlants" id="ONIVA04G04680.1"/>
    </source>
</evidence>
<dbReference type="EnsemblPlants" id="ONIVA04G04680.1">
    <property type="protein sequence ID" value="ONIVA04G04680.1"/>
    <property type="gene ID" value="ONIVA04G04680"/>
</dbReference>
<sequence length="349" mass="36103">MATSSKPKQGRIRVFLFAADDAPAVAGPGFRGWAGKPWSFGCRIAYLCGGLVDWRPARLAEPQRRTAAAVDAPPARLGASCRRRSRARRSRKPLPQPPTSTLQTRLQSPPPDALPRLLPALAPPSADAAGSRRRRTAARPRRHTAHVLGPLWARPCAPAAPPLRRGSASSPSLVDVAKHQGALPALAEEEEDMDIDTAAATSPAGVSVTRTGQGMRRSASSPALAPPPPSESGTAAVTSTSSSSSSGDGVQFAPVRALRIGGAAKRDDADRRGGGPGAHWHTTLLPPPPENNGERRRAEAVNGSAADESVVEELGDADQEASTGEGATASPSTTSMGELLSSPPNGTTN</sequence>
<proteinExistence type="predicted"/>